<evidence type="ECO:0000313" key="10">
    <source>
        <dbReference type="Proteomes" id="UP000002008"/>
    </source>
</evidence>
<dbReference type="STRING" id="324602.Caur_0688"/>
<dbReference type="InterPro" id="IPR028161">
    <property type="entry name" value="Met8-like"/>
</dbReference>
<accession>A9WFJ0</accession>
<dbReference type="GO" id="GO:0004325">
    <property type="term" value="F:ferrochelatase activity"/>
    <property type="evidence" value="ECO:0007669"/>
    <property type="project" value="InterPro"/>
</dbReference>
<dbReference type="PATRIC" id="fig|324602.8.peg.784"/>
<dbReference type="PANTHER" id="PTHR35330">
    <property type="entry name" value="SIROHEME BIOSYNTHESIS PROTEIN MET8"/>
    <property type="match status" value="1"/>
</dbReference>
<dbReference type="PANTHER" id="PTHR35330:SF1">
    <property type="entry name" value="SIROHEME BIOSYNTHESIS PROTEIN MET8"/>
    <property type="match status" value="1"/>
</dbReference>
<evidence type="ECO:0000256" key="6">
    <source>
        <dbReference type="ARBA" id="ARBA00047561"/>
    </source>
</evidence>
<protein>
    <recommendedName>
        <fullName evidence="2">precorrin-2 dehydrogenase</fullName>
        <ecNumber evidence="2">1.3.1.76</ecNumber>
    </recommendedName>
</protein>
<dbReference type="FunCoup" id="A9WFJ0">
    <property type="interactions" value="127"/>
</dbReference>
<dbReference type="InterPro" id="IPR006367">
    <property type="entry name" value="Sirohaem_synthase_N"/>
</dbReference>
<gene>
    <name evidence="9" type="ordered locus">Caur_0688</name>
</gene>
<dbReference type="Gene3D" id="1.10.8.610">
    <property type="entry name" value="SirC, precorrin-2 dehydrogenase, C-terminal helical domain-like"/>
    <property type="match status" value="1"/>
</dbReference>
<dbReference type="InParanoid" id="A9WFJ0"/>
<dbReference type="EnsemblBacteria" id="ABY33928">
    <property type="protein sequence ID" value="ABY33928"/>
    <property type="gene ID" value="Caur_0688"/>
</dbReference>
<dbReference type="InterPro" id="IPR019478">
    <property type="entry name" value="Sirohaem_synthase_dimer_dom"/>
</dbReference>
<dbReference type="SUPFAM" id="SSF75615">
    <property type="entry name" value="Siroheme synthase middle domains-like"/>
    <property type="match status" value="1"/>
</dbReference>
<dbReference type="eggNOG" id="COG1648">
    <property type="taxonomic scope" value="Bacteria"/>
</dbReference>
<keyword evidence="10" id="KW-1185">Reference proteome</keyword>
<dbReference type="Gene3D" id="3.40.50.720">
    <property type="entry name" value="NAD(P)-binding Rossmann-like Domain"/>
    <property type="match status" value="1"/>
</dbReference>
<dbReference type="AlphaFoldDB" id="A9WFJ0"/>
<dbReference type="EMBL" id="CP000909">
    <property type="protein sequence ID" value="ABY33928.1"/>
    <property type="molecule type" value="Genomic_DNA"/>
</dbReference>
<dbReference type="GO" id="GO:0043115">
    <property type="term" value="F:precorrin-2 dehydrogenase activity"/>
    <property type="evidence" value="ECO:0000318"/>
    <property type="project" value="GO_Central"/>
</dbReference>
<dbReference type="SMR" id="A9WFJ0"/>
<proteinExistence type="predicted"/>
<dbReference type="Pfam" id="PF10414">
    <property type="entry name" value="CysG_dimeriser"/>
    <property type="match status" value="1"/>
</dbReference>
<dbReference type="NCBIfam" id="TIGR01470">
    <property type="entry name" value="cysG_Nterm"/>
    <property type="match status" value="1"/>
</dbReference>
<sequence>MYYPVMLDLRDKKVLFIGGGIETEVKVQRLVDAGARVRLISPFDHPALDALVQDGRLDWQRRAYHYGDLVGFMLCFVHLPDTTLNATIAAEARERGVWLNAVDDPPHCDFILPSIHRQGDLVIAISTSGVAPALAVRIKEHLSAVYGPEYAAFLDVLRSFRSLVKQAYPHSFAERRAAWYRLVDSGALAMLRAGDYVQAQNLLWQALYDTASAVPVDLSLHQQEVV</sequence>
<feature type="domain" description="Siroheme synthase central" evidence="8">
    <location>
        <begin position="118"/>
        <end position="142"/>
    </location>
</feature>
<evidence type="ECO:0000256" key="2">
    <source>
        <dbReference type="ARBA" id="ARBA00012400"/>
    </source>
</evidence>
<feature type="domain" description="Sirohaem synthase dimerisation" evidence="7">
    <location>
        <begin position="150"/>
        <end position="207"/>
    </location>
</feature>
<dbReference type="Pfam" id="PF13241">
    <property type="entry name" value="NAD_binding_7"/>
    <property type="match status" value="1"/>
</dbReference>
<evidence type="ECO:0000256" key="5">
    <source>
        <dbReference type="ARBA" id="ARBA00023244"/>
    </source>
</evidence>
<keyword evidence="3 9" id="KW-0560">Oxidoreductase</keyword>
<evidence type="ECO:0000256" key="4">
    <source>
        <dbReference type="ARBA" id="ARBA00023027"/>
    </source>
</evidence>
<name>A9WFJ0_CHLAA</name>
<dbReference type="EC" id="1.3.1.76" evidence="2"/>
<dbReference type="Pfam" id="PF14824">
    <property type="entry name" value="Sirohm_synth_M"/>
    <property type="match status" value="1"/>
</dbReference>
<evidence type="ECO:0000259" key="7">
    <source>
        <dbReference type="Pfam" id="PF10414"/>
    </source>
</evidence>
<organism evidence="9 10">
    <name type="scientific">Chloroflexus aurantiacus (strain ATCC 29366 / DSM 635 / J-10-fl)</name>
    <dbReference type="NCBI Taxonomy" id="324602"/>
    <lineage>
        <taxon>Bacteria</taxon>
        <taxon>Bacillati</taxon>
        <taxon>Chloroflexota</taxon>
        <taxon>Chloroflexia</taxon>
        <taxon>Chloroflexales</taxon>
        <taxon>Chloroflexineae</taxon>
        <taxon>Chloroflexaceae</taxon>
        <taxon>Chloroflexus</taxon>
    </lineage>
</organism>
<dbReference type="InterPro" id="IPR036291">
    <property type="entry name" value="NAD(P)-bd_dom_sf"/>
</dbReference>
<dbReference type="UniPathway" id="UPA00262">
    <property type="reaction ID" value="UER00222"/>
</dbReference>
<evidence type="ECO:0000313" key="9">
    <source>
        <dbReference type="EMBL" id="ABY33928.1"/>
    </source>
</evidence>
<dbReference type="InterPro" id="IPR028281">
    <property type="entry name" value="Sirohaem_synthase_central"/>
</dbReference>
<dbReference type="RefSeq" id="WP_012256584.1">
    <property type="nucleotide sequence ID" value="NC_010175.1"/>
</dbReference>
<dbReference type="Proteomes" id="UP000002008">
    <property type="component" value="Chromosome"/>
</dbReference>
<keyword evidence="5" id="KW-0627">Porphyrin biosynthesis</keyword>
<dbReference type="HOGENOM" id="CLU_011276_8_1_0"/>
<evidence type="ECO:0000259" key="8">
    <source>
        <dbReference type="Pfam" id="PF14824"/>
    </source>
</evidence>
<dbReference type="KEGG" id="cau:Caur_0688"/>
<evidence type="ECO:0000256" key="3">
    <source>
        <dbReference type="ARBA" id="ARBA00023002"/>
    </source>
</evidence>
<comment type="pathway">
    <text evidence="1">Porphyrin-containing compound metabolism; siroheme biosynthesis; sirohydrochlorin from precorrin-2: step 1/1.</text>
</comment>
<keyword evidence="4" id="KW-0520">NAD</keyword>
<reference evidence="10" key="1">
    <citation type="journal article" date="2011" name="BMC Genomics">
        <title>Complete genome sequence of the filamentous anoxygenic phototrophic bacterium Chloroflexus aurantiacus.</title>
        <authorList>
            <person name="Tang K.H."/>
            <person name="Barry K."/>
            <person name="Chertkov O."/>
            <person name="Dalin E."/>
            <person name="Han C.S."/>
            <person name="Hauser L.J."/>
            <person name="Honchak B.M."/>
            <person name="Karbach L.E."/>
            <person name="Land M.L."/>
            <person name="Lapidus A."/>
            <person name="Larimer F.W."/>
            <person name="Mikhailova N."/>
            <person name="Pitluck S."/>
            <person name="Pierson B.K."/>
            <person name="Blankenship R.E."/>
        </authorList>
    </citation>
    <scope>NUCLEOTIDE SEQUENCE [LARGE SCALE GENOMIC DNA]</scope>
    <source>
        <strain evidence="10">ATCC 29366 / DSM 635 / J-10-fl</strain>
    </source>
</reference>
<dbReference type="GO" id="GO:0019354">
    <property type="term" value="P:siroheme biosynthetic process"/>
    <property type="evidence" value="ECO:0000318"/>
    <property type="project" value="GO_Central"/>
</dbReference>
<comment type="catalytic activity">
    <reaction evidence="6">
        <text>precorrin-2 + NAD(+) = sirohydrochlorin + NADH + 2 H(+)</text>
        <dbReference type="Rhea" id="RHEA:15613"/>
        <dbReference type="ChEBI" id="CHEBI:15378"/>
        <dbReference type="ChEBI" id="CHEBI:57540"/>
        <dbReference type="ChEBI" id="CHEBI:57945"/>
        <dbReference type="ChEBI" id="CHEBI:58351"/>
        <dbReference type="ChEBI" id="CHEBI:58827"/>
        <dbReference type="EC" id="1.3.1.76"/>
    </reaction>
</comment>
<dbReference type="InterPro" id="IPR042518">
    <property type="entry name" value="SirC_C"/>
</dbReference>
<dbReference type="SUPFAM" id="SSF51735">
    <property type="entry name" value="NAD(P)-binding Rossmann-fold domains"/>
    <property type="match status" value="1"/>
</dbReference>
<evidence type="ECO:0000256" key="1">
    <source>
        <dbReference type="ARBA" id="ARBA00005010"/>
    </source>
</evidence>